<dbReference type="InterPro" id="IPR050122">
    <property type="entry name" value="RTK"/>
</dbReference>
<keyword evidence="11" id="KW-1185">Reference proteome</keyword>
<keyword evidence="2" id="KW-0808">Transferase</keyword>
<dbReference type="CDD" id="cd00192">
    <property type="entry name" value="PTKc"/>
    <property type="match status" value="1"/>
</dbReference>
<evidence type="ECO:0000256" key="1">
    <source>
        <dbReference type="ARBA" id="ARBA00004308"/>
    </source>
</evidence>
<evidence type="ECO:0000259" key="9">
    <source>
        <dbReference type="PROSITE" id="PS50011"/>
    </source>
</evidence>
<dbReference type="OrthoDB" id="6077854at2759"/>
<protein>
    <recommendedName>
        <fullName evidence="9">Protein kinase domain-containing protein</fullName>
    </recommendedName>
</protein>
<dbReference type="Gene3D" id="1.10.510.10">
    <property type="entry name" value="Transferase(Phosphotransferase) domain 1"/>
    <property type="match status" value="1"/>
</dbReference>
<evidence type="ECO:0000313" key="11">
    <source>
        <dbReference type="Proteomes" id="UP000663879"/>
    </source>
</evidence>
<reference evidence="10" key="1">
    <citation type="submission" date="2021-02" db="EMBL/GenBank/DDBJ databases">
        <authorList>
            <person name="Nowell W R."/>
        </authorList>
    </citation>
    <scope>NUCLEOTIDE SEQUENCE</scope>
    <source>
        <strain evidence="10">Ploen Becks lab</strain>
    </source>
</reference>
<dbReference type="GO" id="GO:0004714">
    <property type="term" value="F:transmembrane receptor protein tyrosine kinase activity"/>
    <property type="evidence" value="ECO:0007669"/>
    <property type="project" value="TreeGrafter"/>
</dbReference>
<evidence type="ECO:0000256" key="5">
    <source>
        <dbReference type="ARBA" id="ARBA00022840"/>
    </source>
</evidence>
<dbReference type="Pfam" id="PF07714">
    <property type="entry name" value="PK_Tyr_Ser-Thr"/>
    <property type="match status" value="1"/>
</dbReference>
<dbReference type="FunFam" id="1.10.510.10:FF:001512">
    <property type="entry name" value="Receptor tyrosine-protein kinase erbB-2"/>
    <property type="match status" value="1"/>
</dbReference>
<feature type="compositionally biased region" description="Polar residues" evidence="8">
    <location>
        <begin position="343"/>
        <end position="353"/>
    </location>
</feature>
<dbReference type="EMBL" id="CAJNOC010002361">
    <property type="protein sequence ID" value="CAF0928759.1"/>
    <property type="molecule type" value="Genomic_DNA"/>
</dbReference>
<dbReference type="SMART" id="SM00219">
    <property type="entry name" value="TyrKc"/>
    <property type="match status" value="1"/>
</dbReference>
<dbReference type="GO" id="GO:0048468">
    <property type="term" value="P:cell development"/>
    <property type="evidence" value="ECO:0007669"/>
    <property type="project" value="UniProtKB-ARBA"/>
</dbReference>
<evidence type="ECO:0000256" key="3">
    <source>
        <dbReference type="ARBA" id="ARBA00022741"/>
    </source>
</evidence>
<evidence type="ECO:0000256" key="2">
    <source>
        <dbReference type="ARBA" id="ARBA00022679"/>
    </source>
</evidence>
<dbReference type="PANTHER" id="PTHR24416:SF600">
    <property type="entry name" value="PDGF- AND VEGF-RECEPTOR RELATED, ISOFORM J"/>
    <property type="match status" value="1"/>
</dbReference>
<dbReference type="GO" id="GO:0005524">
    <property type="term" value="F:ATP binding"/>
    <property type="evidence" value="ECO:0007669"/>
    <property type="project" value="UniProtKB-KW"/>
</dbReference>
<keyword evidence="6" id="KW-0472">Membrane</keyword>
<comment type="caution">
    <text evidence="10">The sequence shown here is derived from an EMBL/GenBank/DDBJ whole genome shotgun (WGS) entry which is preliminary data.</text>
</comment>
<dbReference type="GO" id="GO:0030182">
    <property type="term" value="P:neuron differentiation"/>
    <property type="evidence" value="ECO:0007669"/>
    <property type="project" value="UniProtKB-ARBA"/>
</dbReference>
<dbReference type="GO" id="GO:0005886">
    <property type="term" value="C:plasma membrane"/>
    <property type="evidence" value="ECO:0007669"/>
    <property type="project" value="TreeGrafter"/>
</dbReference>
<keyword evidence="7" id="KW-0829">Tyrosine-protein kinase</keyword>
<dbReference type="InterPro" id="IPR000719">
    <property type="entry name" value="Prot_kinase_dom"/>
</dbReference>
<feature type="region of interest" description="Disordered" evidence="8">
    <location>
        <begin position="315"/>
        <end position="353"/>
    </location>
</feature>
<proteinExistence type="predicted"/>
<dbReference type="GO" id="GO:0050793">
    <property type="term" value="P:regulation of developmental process"/>
    <property type="evidence" value="ECO:0007669"/>
    <property type="project" value="UniProtKB-ARBA"/>
</dbReference>
<sequence length="534" mass="61126">MPTKIQFEHNIIVNKLFYFQNSKLSSPNLDSLLQELKILGYLGFHLNVIQLIGCYTKELKSHGSVYVFVEYCSEGDLRNWLRNNSTKYLSHSNELKNSLFHEKLRKSSRPNNDNTIEKFNDSDLVFFAYQIARGMKYLSDKKFLHRDLAARNVLIDSNFVCKISDFGLADESKLESVTFYGKAKGQVPAKWAPPEAFGGAYEATSDVWSFGVVLWEIFSLCKTDPYPDIPIREFMAYMDRIKSGEVEPDLPENGSNELHQIIRSCWTVDSNERPNFDVIVPRLERLLTDFHRQRYLSLSENFRNALSTLMEDRILKQDNRESKPGGNVRETIQKKPSLPPITPTNNNSGYLQPNVNNNNNNLNDGYLQPGLVNNIKPPTGGYLLPTLNKNNQDLNSGYLQPDKKPVQDTYTGSTKNYAPKHYPDTYIGPTPQPSYINSQQSNVPRYLNEDVINEMKTTKNFVHSDDFEDDSYVMPRHASNMSQSSTAPLYLKKLESPNSRPQKTIKQNNFHYIPPKTLNTSKLSTPNLTNETDV</sequence>
<dbReference type="Gene3D" id="3.30.200.20">
    <property type="entry name" value="Phosphorylase Kinase, domain 1"/>
    <property type="match status" value="1"/>
</dbReference>
<feature type="domain" description="Protein kinase" evidence="9">
    <location>
        <begin position="1"/>
        <end position="287"/>
    </location>
</feature>
<evidence type="ECO:0000256" key="6">
    <source>
        <dbReference type="ARBA" id="ARBA00023136"/>
    </source>
</evidence>
<dbReference type="PANTHER" id="PTHR24416">
    <property type="entry name" value="TYROSINE-PROTEIN KINASE RECEPTOR"/>
    <property type="match status" value="1"/>
</dbReference>
<keyword evidence="3" id="KW-0547">Nucleotide-binding</keyword>
<organism evidence="10 11">
    <name type="scientific">Brachionus calyciflorus</name>
    <dbReference type="NCBI Taxonomy" id="104777"/>
    <lineage>
        <taxon>Eukaryota</taxon>
        <taxon>Metazoa</taxon>
        <taxon>Spiralia</taxon>
        <taxon>Gnathifera</taxon>
        <taxon>Rotifera</taxon>
        <taxon>Eurotatoria</taxon>
        <taxon>Monogononta</taxon>
        <taxon>Pseudotrocha</taxon>
        <taxon>Ploima</taxon>
        <taxon>Brachionidae</taxon>
        <taxon>Brachionus</taxon>
    </lineage>
</organism>
<dbReference type="InterPro" id="IPR008266">
    <property type="entry name" value="Tyr_kinase_AS"/>
</dbReference>
<dbReference type="Proteomes" id="UP000663879">
    <property type="component" value="Unassembled WGS sequence"/>
</dbReference>
<dbReference type="GO" id="GO:0012505">
    <property type="term" value="C:endomembrane system"/>
    <property type="evidence" value="ECO:0007669"/>
    <property type="project" value="UniProtKB-SubCell"/>
</dbReference>
<dbReference type="GO" id="GO:0043235">
    <property type="term" value="C:receptor complex"/>
    <property type="evidence" value="ECO:0007669"/>
    <property type="project" value="TreeGrafter"/>
</dbReference>
<name>A0A814BFY6_9BILA</name>
<dbReference type="GO" id="GO:0007169">
    <property type="term" value="P:cell surface receptor protein tyrosine kinase signaling pathway"/>
    <property type="evidence" value="ECO:0007669"/>
    <property type="project" value="TreeGrafter"/>
</dbReference>
<dbReference type="InterPro" id="IPR020635">
    <property type="entry name" value="Tyr_kinase_cat_dom"/>
</dbReference>
<gene>
    <name evidence="10" type="ORF">OXX778_LOCUS12789</name>
</gene>
<accession>A0A814BFY6</accession>
<dbReference type="PRINTS" id="PR00109">
    <property type="entry name" value="TYRKINASE"/>
</dbReference>
<dbReference type="AlphaFoldDB" id="A0A814BFY6"/>
<dbReference type="PROSITE" id="PS00109">
    <property type="entry name" value="PROTEIN_KINASE_TYR"/>
    <property type="match status" value="1"/>
</dbReference>
<evidence type="ECO:0000256" key="7">
    <source>
        <dbReference type="ARBA" id="ARBA00023137"/>
    </source>
</evidence>
<evidence type="ECO:0000313" key="10">
    <source>
        <dbReference type="EMBL" id="CAF0928759.1"/>
    </source>
</evidence>
<keyword evidence="4" id="KW-0418">Kinase</keyword>
<evidence type="ECO:0000256" key="8">
    <source>
        <dbReference type="SAM" id="MobiDB-lite"/>
    </source>
</evidence>
<dbReference type="InterPro" id="IPR001245">
    <property type="entry name" value="Ser-Thr/Tyr_kinase_cat_dom"/>
</dbReference>
<dbReference type="InterPro" id="IPR011009">
    <property type="entry name" value="Kinase-like_dom_sf"/>
</dbReference>
<dbReference type="SUPFAM" id="SSF56112">
    <property type="entry name" value="Protein kinase-like (PK-like)"/>
    <property type="match status" value="1"/>
</dbReference>
<keyword evidence="5" id="KW-0067">ATP-binding</keyword>
<evidence type="ECO:0000256" key="4">
    <source>
        <dbReference type="ARBA" id="ARBA00022777"/>
    </source>
</evidence>
<dbReference type="PROSITE" id="PS50011">
    <property type="entry name" value="PROTEIN_KINASE_DOM"/>
    <property type="match status" value="1"/>
</dbReference>
<comment type="subcellular location">
    <subcellularLocation>
        <location evidence="1">Endomembrane system</location>
    </subcellularLocation>
</comment>